<keyword evidence="2" id="KW-1185">Reference proteome</keyword>
<dbReference type="AlphaFoldDB" id="A0AAD4F4N8"/>
<accession>A0AAD4F4N8</accession>
<evidence type="ECO:0000313" key="1">
    <source>
        <dbReference type="EMBL" id="KAG7293097.1"/>
    </source>
</evidence>
<gene>
    <name evidence="1" type="ORF">NEMBOFW57_003143</name>
</gene>
<sequence>MADFPKLIPAFTIQVALDQTAPISSTLTFAPFLSSGGSIVSDPSYPIQVDAALEHGADYITLSRDGRYVKLDVQSLARDARTGGLLRFTYTGKVAMGGAAGKVLRGEAGAATTGFGDAFVEFQTGSEELKAIEEKVYVGSGRFVLETGKPVIVEYKVSEVSA</sequence>
<reference evidence="1" key="1">
    <citation type="submission" date="2023-02" db="EMBL/GenBank/DDBJ databases">
        <authorList>
            <person name="Palmer J.M."/>
        </authorList>
    </citation>
    <scope>NUCLEOTIDE SEQUENCE</scope>
    <source>
        <strain evidence="1">FW57</strain>
    </source>
</reference>
<organism evidence="1 2">
    <name type="scientific">Staphylotrichum longicolle</name>
    <dbReference type="NCBI Taxonomy" id="669026"/>
    <lineage>
        <taxon>Eukaryota</taxon>
        <taxon>Fungi</taxon>
        <taxon>Dikarya</taxon>
        <taxon>Ascomycota</taxon>
        <taxon>Pezizomycotina</taxon>
        <taxon>Sordariomycetes</taxon>
        <taxon>Sordariomycetidae</taxon>
        <taxon>Sordariales</taxon>
        <taxon>Chaetomiaceae</taxon>
        <taxon>Staphylotrichum</taxon>
    </lineage>
</organism>
<name>A0AAD4F4N8_9PEZI</name>
<dbReference type="Proteomes" id="UP001197093">
    <property type="component" value="Unassembled WGS sequence"/>
</dbReference>
<dbReference type="Pfam" id="PF11578">
    <property type="entry name" value="DUF3237"/>
    <property type="match status" value="1"/>
</dbReference>
<dbReference type="Gene3D" id="2.40.160.20">
    <property type="match status" value="1"/>
</dbReference>
<proteinExistence type="predicted"/>
<comment type="caution">
    <text evidence="1">The sequence shown here is derived from an EMBL/GenBank/DDBJ whole genome shotgun (WGS) entry which is preliminary data.</text>
</comment>
<protein>
    <submittedName>
        <fullName evidence="1">Uncharacterized protein</fullName>
    </submittedName>
</protein>
<evidence type="ECO:0000313" key="2">
    <source>
        <dbReference type="Proteomes" id="UP001197093"/>
    </source>
</evidence>
<dbReference type="EMBL" id="JAHCVI010000001">
    <property type="protein sequence ID" value="KAG7293097.1"/>
    <property type="molecule type" value="Genomic_DNA"/>
</dbReference>